<dbReference type="EMBL" id="HE796684">
    <property type="protein sequence ID" value="CCH03603.1"/>
    <property type="molecule type" value="Genomic_DNA"/>
</dbReference>
<evidence type="ECO:0000259" key="1">
    <source>
        <dbReference type="Pfam" id="PF04577"/>
    </source>
</evidence>
<dbReference type="GO" id="GO:0016757">
    <property type="term" value="F:glycosyltransferase activity"/>
    <property type="evidence" value="ECO:0007669"/>
    <property type="project" value="InterPro"/>
</dbReference>
<organism evidence="2 3">
    <name type="scientific">Fibrella aestuarina BUZ 2</name>
    <dbReference type="NCBI Taxonomy" id="1166018"/>
    <lineage>
        <taxon>Bacteria</taxon>
        <taxon>Pseudomonadati</taxon>
        <taxon>Bacteroidota</taxon>
        <taxon>Cytophagia</taxon>
        <taxon>Cytophagales</taxon>
        <taxon>Spirosomataceae</taxon>
        <taxon>Fibrella</taxon>
    </lineage>
</organism>
<name>I0KHK0_9BACT</name>
<geneLocation type="plasmid" evidence="2 3">
    <name>pFAES01</name>
</geneLocation>
<feature type="domain" description="Glycosyltransferase 61 catalytic" evidence="1">
    <location>
        <begin position="162"/>
        <end position="320"/>
    </location>
</feature>
<dbReference type="HOGENOM" id="CLU_705460_0_0_10"/>
<accession>I0KHK0</accession>
<evidence type="ECO:0000313" key="3">
    <source>
        <dbReference type="Proteomes" id="UP000011058"/>
    </source>
</evidence>
<keyword evidence="3" id="KW-1185">Reference proteome</keyword>
<dbReference type="AlphaFoldDB" id="I0KHK0"/>
<dbReference type="Pfam" id="PF04577">
    <property type="entry name" value="Glyco_transf_61"/>
    <property type="match status" value="1"/>
</dbReference>
<reference evidence="2 3" key="1">
    <citation type="journal article" date="2012" name="J. Bacteriol.">
        <title>Genome Sequence of Fibrella aestuarina BUZ 2T, a Filamentous Marine Bacterium.</title>
        <authorList>
            <person name="Filippini M."/>
            <person name="Qi W."/>
            <person name="Blom J."/>
            <person name="Goesmann A."/>
            <person name="Smits T.H."/>
            <person name="Bagheri H.C."/>
        </authorList>
    </citation>
    <scope>NUCLEOTIDE SEQUENCE [LARGE SCALE GENOMIC DNA]</scope>
    <source>
        <strain evidence="3">BUZ 2T</strain>
        <plasmid evidence="2 3">pFAES01</plasmid>
    </source>
</reference>
<dbReference type="InterPro" id="IPR049625">
    <property type="entry name" value="Glyco_transf_61_cat"/>
</dbReference>
<keyword evidence="2" id="KW-0614">Plasmid</keyword>
<gene>
    <name evidence="2" type="ORF">FAES_pFAES01113</name>
</gene>
<sequence length="391" mass="44789">MINSLYLFISWLRHQRTRAVRLGLRVTGWKLLYKEQSDLFLQGYLIDEQPASVVTLPDVADTLNTDRQVFQAQDALTKPTYVWQLPASDTPAMLLSSGTVKFGNTILCPDYWNHHVLVDRLQPRPRTIVEVDTLVAPFGHIPDGITFGGYYDFIYLIFAKLCRIEKTLPEGFSNAAIAYPLFNTDYETELLTLLGFTPDRIFDSRQVDVRSKRCLLANGGDWFHPNLSDLALVYDRLQPLLVTDSQPPFSDRVFISRGGRRRIIHEDVVMNRLSEYDFTFIEDKPRTIAEQINLYHHASIILGPHGASFSNINWCRPGTHLHELCSANYSPDFFLYLAQVRQMSYSVSLHGKVRRQSIRRSLVEDIPVTVSEIERVVERLLTAQLNGAEAR</sequence>
<evidence type="ECO:0000313" key="2">
    <source>
        <dbReference type="EMBL" id="CCH03603.1"/>
    </source>
</evidence>
<dbReference type="eggNOG" id="COG4421">
    <property type="taxonomic scope" value="Bacteria"/>
</dbReference>
<dbReference type="KEGG" id="fae:FAES_pFAES01113"/>
<dbReference type="OrthoDB" id="1156086at2"/>
<proteinExistence type="predicted"/>
<dbReference type="RefSeq" id="WP_015056783.1">
    <property type="nucleotide sequence ID" value="NC_019012.1"/>
</dbReference>
<dbReference type="Proteomes" id="UP000011058">
    <property type="component" value="Plasmid pFAES01"/>
</dbReference>
<protein>
    <recommendedName>
        <fullName evidence="1">Glycosyltransferase 61 catalytic domain-containing protein</fullName>
    </recommendedName>
</protein>